<dbReference type="GO" id="GO:0005524">
    <property type="term" value="F:ATP binding"/>
    <property type="evidence" value="ECO:0007669"/>
    <property type="project" value="UniProtKB-UniRule"/>
</dbReference>
<feature type="domain" description="ATP-grasp" evidence="2">
    <location>
        <begin position="146"/>
        <end position="363"/>
    </location>
</feature>
<protein>
    <recommendedName>
        <fullName evidence="2">ATP-grasp domain-containing protein</fullName>
    </recommendedName>
</protein>
<dbReference type="InterPro" id="IPR040754">
    <property type="entry name" value="PreAtp-grasp"/>
</dbReference>
<dbReference type="SUPFAM" id="SSF56059">
    <property type="entry name" value="Glutathione synthetase ATP-binding domain-like"/>
    <property type="match status" value="1"/>
</dbReference>
<dbReference type="AlphaFoldDB" id="A0A495VZ10"/>
<dbReference type="InterPro" id="IPR011761">
    <property type="entry name" value="ATP-grasp"/>
</dbReference>
<comment type="caution">
    <text evidence="3">The sequence shown here is derived from an EMBL/GenBank/DDBJ whole genome shotgun (WGS) entry which is preliminary data.</text>
</comment>
<dbReference type="GO" id="GO:0046872">
    <property type="term" value="F:metal ion binding"/>
    <property type="evidence" value="ECO:0007669"/>
    <property type="project" value="InterPro"/>
</dbReference>
<evidence type="ECO:0000256" key="1">
    <source>
        <dbReference type="PROSITE-ProRule" id="PRU00409"/>
    </source>
</evidence>
<dbReference type="Proteomes" id="UP000282084">
    <property type="component" value="Unassembled WGS sequence"/>
</dbReference>
<evidence type="ECO:0000313" key="3">
    <source>
        <dbReference type="EMBL" id="RKT54671.1"/>
    </source>
</evidence>
<keyword evidence="1" id="KW-0067">ATP-binding</keyword>
<evidence type="ECO:0000313" key="4">
    <source>
        <dbReference type="Proteomes" id="UP000282084"/>
    </source>
</evidence>
<keyword evidence="1" id="KW-0547">Nucleotide-binding</keyword>
<sequence>MVQLLVGHDFNEDLRNRNAAAWYSQRLTWFARDGDVLVLPTEPDKAYVEYVTGWTGTSAESLRFVVPPPGEGAIGRLTRERLRDPEFLDRLRAAAEDRVIDHVYALWPDARVVELADALGVGHAVPGRGFLSQGGDAVANSKALFRVIARGVGVPVAEGAVCLHPRAAEQAVTALLDAGHPAMLKNEFMSGGWGNEIISRTPHIDPIGARRLVVVADAITLRDYLEEHWDKLTGDGRHSLVVERYHPDSSAAFAEFHVGDDGVRFGGQGQLLSLPQAASVIPAPNVDAGRMAEIIDGGRRLGEAMRAIGYRGVLSADAIVTPAGEVLFTEYNGRSTGSTHLYGVVGEQVIGPGYAEDRFIVERIGTPPWSVTTFAEAVDRLAGTDLGYDRASRRGVLFVHAFNPAANCVPYCVVAESMDAATEVEQRLGELFDFAPPIA</sequence>
<accession>A0A495VZ10</accession>
<dbReference type="Pfam" id="PF18105">
    <property type="entry name" value="PGM1_C"/>
    <property type="match status" value="1"/>
</dbReference>
<dbReference type="PROSITE" id="PS50975">
    <property type="entry name" value="ATP_GRASP"/>
    <property type="match status" value="1"/>
</dbReference>
<dbReference type="InterPro" id="IPR041356">
    <property type="entry name" value="PGM1_C"/>
</dbReference>
<keyword evidence="4" id="KW-1185">Reference proteome</keyword>
<dbReference type="Pfam" id="PF18604">
    <property type="entry name" value="PreAtp-grasp"/>
    <property type="match status" value="1"/>
</dbReference>
<proteinExistence type="predicted"/>
<organism evidence="3 4">
    <name type="scientific">Saccharothrix australiensis</name>
    <dbReference type="NCBI Taxonomy" id="2072"/>
    <lineage>
        <taxon>Bacteria</taxon>
        <taxon>Bacillati</taxon>
        <taxon>Actinomycetota</taxon>
        <taxon>Actinomycetes</taxon>
        <taxon>Pseudonocardiales</taxon>
        <taxon>Pseudonocardiaceae</taxon>
        <taxon>Saccharothrix</taxon>
    </lineage>
</organism>
<gene>
    <name evidence="3" type="ORF">C8E97_3318</name>
</gene>
<name>A0A495VZ10_9PSEU</name>
<reference evidence="3 4" key="1">
    <citation type="submission" date="2018-10" db="EMBL/GenBank/DDBJ databases">
        <title>Sequencing the genomes of 1000 actinobacteria strains.</title>
        <authorList>
            <person name="Klenk H.-P."/>
        </authorList>
    </citation>
    <scope>NUCLEOTIDE SEQUENCE [LARGE SCALE GENOMIC DNA]</scope>
    <source>
        <strain evidence="3 4">DSM 43800</strain>
    </source>
</reference>
<evidence type="ECO:0000259" key="2">
    <source>
        <dbReference type="PROSITE" id="PS50975"/>
    </source>
</evidence>
<dbReference type="EMBL" id="RBXO01000001">
    <property type="protein sequence ID" value="RKT54671.1"/>
    <property type="molecule type" value="Genomic_DNA"/>
</dbReference>